<feature type="coiled-coil region" evidence="1">
    <location>
        <begin position="323"/>
        <end position="350"/>
    </location>
</feature>
<dbReference type="Proteomes" id="UP001174229">
    <property type="component" value="Unassembled WGS sequence"/>
</dbReference>
<dbReference type="GO" id="GO:0016740">
    <property type="term" value="F:transferase activity"/>
    <property type="evidence" value="ECO:0007669"/>
    <property type="project" value="UniProtKB-KW"/>
</dbReference>
<evidence type="ECO:0000313" key="4">
    <source>
        <dbReference type="Proteomes" id="UP001174229"/>
    </source>
</evidence>
<accession>A0AAP5L6F3</accession>
<gene>
    <name evidence="3" type="primary">csaB</name>
    <name evidence="3" type="ORF">OWO78_23075</name>
</gene>
<keyword evidence="1" id="KW-0175">Coiled coil</keyword>
<dbReference type="SMR" id="A0AAP5L6F3"/>
<name>A0AAP5L6F3_9BACI</name>
<dbReference type="PANTHER" id="PTHR36836:SF1">
    <property type="entry name" value="COLANIC ACID BIOSYNTHESIS PROTEIN WCAK"/>
    <property type="match status" value="1"/>
</dbReference>
<evidence type="ECO:0000259" key="2">
    <source>
        <dbReference type="Pfam" id="PF04230"/>
    </source>
</evidence>
<dbReference type="Pfam" id="PF04230">
    <property type="entry name" value="PS_pyruv_trans"/>
    <property type="match status" value="1"/>
</dbReference>
<dbReference type="RefSeq" id="WP_001241615.1">
    <property type="nucleotide sequence ID" value="NZ_CP099450.1"/>
</dbReference>
<dbReference type="InterPro" id="IPR007345">
    <property type="entry name" value="Polysacch_pyruvyl_Trfase"/>
</dbReference>
<protein>
    <submittedName>
        <fullName evidence="3">Polysaccharide pyruvyl transferase CsaB</fullName>
    </submittedName>
</protein>
<keyword evidence="3" id="KW-0808">Transferase</keyword>
<dbReference type="NCBIfam" id="TIGR03609">
    <property type="entry name" value="S_layer_CsaB"/>
    <property type="match status" value="1"/>
</dbReference>
<dbReference type="AlphaFoldDB" id="A0AAP5L6F3"/>
<evidence type="ECO:0000256" key="1">
    <source>
        <dbReference type="SAM" id="Coils"/>
    </source>
</evidence>
<proteinExistence type="predicted"/>
<evidence type="ECO:0000313" key="3">
    <source>
        <dbReference type="EMBL" id="MDK7394243.1"/>
    </source>
</evidence>
<organism evidence="3 4">
    <name type="scientific">Bacillus pacificus</name>
    <dbReference type="NCBI Taxonomy" id="2026187"/>
    <lineage>
        <taxon>Bacteria</taxon>
        <taxon>Bacillati</taxon>
        <taxon>Bacillota</taxon>
        <taxon>Bacilli</taxon>
        <taxon>Bacillales</taxon>
        <taxon>Bacillaceae</taxon>
        <taxon>Bacillus</taxon>
        <taxon>Bacillus cereus group</taxon>
    </lineage>
</organism>
<dbReference type="SUPFAM" id="SSF53756">
    <property type="entry name" value="UDP-Glycosyltransferase/glycogen phosphorylase"/>
    <property type="match status" value="1"/>
</dbReference>
<comment type="caution">
    <text evidence="3">The sequence shown here is derived from an EMBL/GenBank/DDBJ whole genome shotgun (WGS) entry which is preliminary data.</text>
</comment>
<dbReference type="PANTHER" id="PTHR36836">
    <property type="entry name" value="COLANIC ACID BIOSYNTHESIS PROTEIN WCAK"/>
    <property type="match status" value="1"/>
</dbReference>
<dbReference type="InterPro" id="IPR019896">
    <property type="entry name" value="Polysacch_pyruvyl_Trfase_CsaB"/>
</dbReference>
<feature type="domain" description="Polysaccharide pyruvyl transferase" evidence="2">
    <location>
        <begin position="13"/>
        <end position="289"/>
    </location>
</feature>
<dbReference type="Gene3D" id="3.40.50.2000">
    <property type="entry name" value="Glycogen Phosphorylase B"/>
    <property type="match status" value="1"/>
</dbReference>
<sequence length="369" mass="42558">MRLVLSGYYGFYNVGDEAILQSIIKALYEEEPTLELVVLSNDPDYTRKMYGVEAVNRWDIRAIYKEIKRSSGLISGGGSLLQDKTSIKSILYYTGIMRIARFLKKPYYIYAQGIGPITKRQNRLLVKWQVSKAEYISVRDEDSFLYLKEIGIKKDIELVPDPVLACQSEGMKSEWLQKHSIQGKVIAVSVRYWDAKEDYMKKLADTLKKFKRDGYHILFVPMHGPFDQNASRDIINLMGEEAHMLPYKLDIHEKISIFSECSLLIGMRLHALILSAVANIPMVGISYDPKVDSFLQQVNQPIIGNVDGDWTAETLYNVAMKQLEQKEYIQAKLEQRVEELREQISTASRYIISDLNSKEFKKENVEFHK</sequence>
<dbReference type="EMBL" id="JAPNPE010000013">
    <property type="protein sequence ID" value="MDK7394243.1"/>
    <property type="molecule type" value="Genomic_DNA"/>
</dbReference>
<reference evidence="3" key="1">
    <citation type="submission" date="2022-11" db="EMBL/GenBank/DDBJ databases">
        <title>WGS-based characterization of Bacillus cereus isolated from food &amp; feed additives.</title>
        <authorList>
            <person name="Bogaerts B."/>
            <person name="Fraiture M.-A."/>
            <person name="Roosens N.H.C."/>
            <person name="De Keersmaecker S.C.J."/>
            <person name="Vanneste K."/>
        </authorList>
    </citation>
    <scope>NUCLEOTIDE SEQUENCE</scope>
    <source>
        <strain evidence="3">74.2</strain>
    </source>
</reference>